<reference evidence="3" key="1">
    <citation type="submission" date="2021-02" db="EMBL/GenBank/DDBJ databases">
        <authorList>
            <person name="Nowell W R."/>
        </authorList>
    </citation>
    <scope>NUCLEOTIDE SEQUENCE</scope>
</reference>
<accession>A0A814UMK5</accession>
<dbReference type="EMBL" id="CAJOBC010007724">
    <property type="protein sequence ID" value="CAF3940979.1"/>
    <property type="molecule type" value="Genomic_DNA"/>
</dbReference>
<evidence type="ECO:0000256" key="1">
    <source>
        <dbReference type="SAM" id="MobiDB-lite"/>
    </source>
</evidence>
<name>A0A814UMK5_9BILA</name>
<dbReference type="SUPFAM" id="SSF55729">
    <property type="entry name" value="Acyl-CoA N-acyltransferases (Nat)"/>
    <property type="match status" value="1"/>
</dbReference>
<dbReference type="Proteomes" id="UP000663829">
    <property type="component" value="Unassembled WGS sequence"/>
</dbReference>
<comment type="caution">
    <text evidence="3">The sequence shown here is derived from an EMBL/GenBank/DDBJ whole genome shotgun (WGS) entry which is preliminary data.</text>
</comment>
<dbReference type="Proteomes" id="UP000681722">
    <property type="component" value="Unassembled WGS sequence"/>
</dbReference>
<dbReference type="PROSITE" id="PS51186">
    <property type="entry name" value="GNAT"/>
    <property type="match status" value="1"/>
</dbReference>
<feature type="compositionally biased region" description="Basic and acidic residues" evidence="1">
    <location>
        <begin position="119"/>
        <end position="135"/>
    </location>
</feature>
<proteinExistence type="predicted"/>
<evidence type="ECO:0000313" key="3">
    <source>
        <dbReference type="EMBL" id="CAF1176902.1"/>
    </source>
</evidence>
<sequence length="355" mass="40204">MDNDGFILEKISEKSNETYISTPKNHSRIKVQSHSTDDIIPTVNDSTINGTRFQLYNNNSERNTSIKTVSERISTISKNSNEQILNERNSVNSGSIAPLPPISLKATTIPNYDTVQKPSAHDKDNSSDEGGDKNVNHYQDGDELEVHQLSVGDIDAYLDIYFETLNNRLKHLIGGDQKLIEFRNATKERLKSDQNSREYQTVLLGKIGGDVLAAITMIFNADRTTITRTQAFQSQQRGCLTRIHNWMISKANYIPTYSEECYIEMIGVKANYRRQGIGAAMLECAEHFARKAGARWLTIHVQGNLRDYFERFGFDIDPTDHSPLWKWLIERQSTEKMNKSITAEDDNDDEMGAGG</sequence>
<dbReference type="Gene3D" id="3.40.630.30">
    <property type="match status" value="1"/>
</dbReference>
<feature type="region of interest" description="Disordered" evidence="1">
    <location>
        <begin position="114"/>
        <end position="138"/>
    </location>
</feature>
<dbReference type="Pfam" id="PF00583">
    <property type="entry name" value="Acetyltransf_1"/>
    <property type="match status" value="1"/>
</dbReference>
<feature type="domain" description="N-acetyltransferase" evidence="2">
    <location>
        <begin position="144"/>
        <end position="335"/>
    </location>
</feature>
<dbReference type="AlphaFoldDB" id="A0A814UMK5"/>
<keyword evidence="5" id="KW-1185">Reference proteome</keyword>
<evidence type="ECO:0000313" key="4">
    <source>
        <dbReference type="EMBL" id="CAF3940979.1"/>
    </source>
</evidence>
<dbReference type="CDD" id="cd04301">
    <property type="entry name" value="NAT_SF"/>
    <property type="match status" value="1"/>
</dbReference>
<dbReference type="EMBL" id="CAJNOQ010007722">
    <property type="protein sequence ID" value="CAF1176902.1"/>
    <property type="molecule type" value="Genomic_DNA"/>
</dbReference>
<dbReference type="InterPro" id="IPR016181">
    <property type="entry name" value="Acyl_CoA_acyltransferase"/>
</dbReference>
<dbReference type="OrthoDB" id="47374at2759"/>
<gene>
    <name evidence="3" type="ORF">GPM918_LOCUS22489</name>
    <name evidence="4" type="ORF">SRO942_LOCUS22489</name>
</gene>
<organism evidence="3 5">
    <name type="scientific">Didymodactylos carnosus</name>
    <dbReference type="NCBI Taxonomy" id="1234261"/>
    <lineage>
        <taxon>Eukaryota</taxon>
        <taxon>Metazoa</taxon>
        <taxon>Spiralia</taxon>
        <taxon>Gnathifera</taxon>
        <taxon>Rotifera</taxon>
        <taxon>Eurotatoria</taxon>
        <taxon>Bdelloidea</taxon>
        <taxon>Philodinida</taxon>
        <taxon>Philodinidae</taxon>
        <taxon>Didymodactylos</taxon>
    </lineage>
</organism>
<evidence type="ECO:0000313" key="5">
    <source>
        <dbReference type="Proteomes" id="UP000663829"/>
    </source>
</evidence>
<dbReference type="GO" id="GO:0016747">
    <property type="term" value="F:acyltransferase activity, transferring groups other than amino-acyl groups"/>
    <property type="evidence" value="ECO:0007669"/>
    <property type="project" value="InterPro"/>
</dbReference>
<evidence type="ECO:0000259" key="2">
    <source>
        <dbReference type="PROSITE" id="PS51186"/>
    </source>
</evidence>
<protein>
    <recommendedName>
        <fullName evidence="2">N-acetyltransferase domain-containing protein</fullName>
    </recommendedName>
</protein>
<dbReference type="InterPro" id="IPR000182">
    <property type="entry name" value="GNAT_dom"/>
</dbReference>